<dbReference type="InterPro" id="IPR009057">
    <property type="entry name" value="Homeodomain-like_sf"/>
</dbReference>
<dbReference type="CDD" id="cd06976">
    <property type="entry name" value="cupin_MtlR-like_N"/>
    <property type="match status" value="1"/>
</dbReference>
<dbReference type="PRINTS" id="PR00032">
    <property type="entry name" value="HTHARAC"/>
</dbReference>
<dbReference type="RefSeq" id="WP_008593071.1">
    <property type="nucleotide sequence ID" value="NZ_AMRM01000001.1"/>
</dbReference>
<dbReference type="GO" id="GO:0043565">
    <property type="term" value="F:sequence-specific DNA binding"/>
    <property type="evidence" value="ECO:0007669"/>
    <property type="project" value="InterPro"/>
</dbReference>
<dbReference type="GO" id="GO:0003700">
    <property type="term" value="F:DNA-binding transcription factor activity"/>
    <property type="evidence" value="ECO:0007669"/>
    <property type="project" value="InterPro"/>
</dbReference>
<gene>
    <name evidence="5" type="ORF">NA2_00750</name>
</gene>
<dbReference type="Pfam" id="PF12833">
    <property type="entry name" value="HTH_18"/>
    <property type="match status" value="1"/>
</dbReference>
<proteinExistence type="predicted"/>
<dbReference type="Gene3D" id="1.10.10.60">
    <property type="entry name" value="Homeodomain-like"/>
    <property type="match status" value="1"/>
</dbReference>
<accession>K2MTY6</accession>
<dbReference type="SUPFAM" id="SSF46689">
    <property type="entry name" value="Homeodomain-like"/>
    <property type="match status" value="2"/>
</dbReference>
<evidence type="ECO:0000313" key="5">
    <source>
        <dbReference type="EMBL" id="EKF20862.1"/>
    </source>
</evidence>
<dbReference type="STRING" id="391937.NA2_00750"/>
<reference evidence="5 6" key="1">
    <citation type="journal article" date="2012" name="J. Bacteriol.">
        <title>Genome Sequence of Nitratireductor pacificus Type Strain pht-3B.</title>
        <authorList>
            <person name="Lai Q."/>
            <person name="Li G."/>
            <person name="Shao Z."/>
        </authorList>
    </citation>
    <scope>NUCLEOTIDE SEQUENCE [LARGE SCALE GENOMIC DNA]</scope>
    <source>
        <strain evidence="6">pht-3B</strain>
    </source>
</reference>
<dbReference type="AlphaFoldDB" id="K2MTY6"/>
<dbReference type="EMBL" id="AMRM01000001">
    <property type="protein sequence ID" value="EKF20862.1"/>
    <property type="molecule type" value="Genomic_DNA"/>
</dbReference>
<dbReference type="InterPro" id="IPR020449">
    <property type="entry name" value="Tscrpt_reg_AraC-type_HTH"/>
</dbReference>
<dbReference type="PATRIC" id="fig|391937.3.peg.154"/>
<evidence type="ECO:0000259" key="4">
    <source>
        <dbReference type="PROSITE" id="PS01124"/>
    </source>
</evidence>
<keyword evidence="3" id="KW-0804">Transcription</keyword>
<evidence type="ECO:0000256" key="1">
    <source>
        <dbReference type="ARBA" id="ARBA00023015"/>
    </source>
</evidence>
<dbReference type="SUPFAM" id="SSF51182">
    <property type="entry name" value="RmlC-like cupins"/>
    <property type="match status" value="1"/>
</dbReference>
<dbReference type="SMART" id="SM00342">
    <property type="entry name" value="HTH_ARAC"/>
    <property type="match status" value="1"/>
</dbReference>
<dbReference type="PANTHER" id="PTHR43280:SF27">
    <property type="entry name" value="TRANSCRIPTIONAL REGULATOR MTLR"/>
    <property type="match status" value="1"/>
</dbReference>
<dbReference type="OrthoDB" id="9816011at2"/>
<organism evidence="5 6">
    <name type="scientific">Nitratireductor pacificus pht-3B</name>
    <dbReference type="NCBI Taxonomy" id="391937"/>
    <lineage>
        <taxon>Bacteria</taxon>
        <taxon>Pseudomonadati</taxon>
        <taxon>Pseudomonadota</taxon>
        <taxon>Alphaproteobacteria</taxon>
        <taxon>Hyphomicrobiales</taxon>
        <taxon>Phyllobacteriaceae</taxon>
        <taxon>Nitratireductor</taxon>
    </lineage>
</organism>
<evidence type="ECO:0000256" key="2">
    <source>
        <dbReference type="ARBA" id="ARBA00023125"/>
    </source>
</evidence>
<feature type="domain" description="HTH araC/xylS-type" evidence="4">
    <location>
        <begin position="185"/>
        <end position="283"/>
    </location>
</feature>
<dbReference type="InterPro" id="IPR018060">
    <property type="entry name" value="HTH_AraC"/>
</dbReference>
<comment type="caution">
    <text evidence="5">The sequence shown here is derived from an EMBL/GenBank/DDBJ whole genome shotgun (WGS) entry which is preliminary data.</text>
</comment>
<dbReference type="PROSITE" id="PS01124">
    <property type="entry name" value="HTH_ARAC_FAMILY_2"/>
    <property type="match status" value="1"/>
</dbReference>
<dbReference type="Proteomes" id="UP000006786">
    <property type="component" value="Unassembled WGS sequence"/>
</dbReference>
<dbReference type="InterPro" id="IPR011051">
    <property type="entry name" value="RmlC_Cupin_sf"/>
</dbReference>
<evidence type="ECO:0000313" key="6">
    <source>
        <dbReference type="Proteomes" id="UP000006786"/>
    </source>
</evidence>
<keyword evidence="6" id="KW-1185">Reference proteome</keyword>
<evidence type="ECO:0000256" key="3">
    <source>
        <dbReference type="ARBA" id="ARBA00023163"/>
    </source>
</evidence>
<dbReference type="PANTHER" id="PTHR43280">
    <property type="entry name" value="ARAC-FAMILY TRANSCRIPTIONAL REGULATOR"/>
    <property type="match status" value="1"/>
</dbReference>
<keyword evidence="2" id="KW-0238">DNA-binding</keyword>
<sequence length="306" mass="33537">MKPYLERLPAVPGASWSMLNRQLDDAIPFEWHHHPEYELTLTLNSRGQRFIGDHVGRYDDGDLVLIGPNLPHTWASRDRPDPAQPHVALVMWFRHDWAARLSEGFVELAPIAQLLARAGAGLSFGADVAQRLRPRIAALFEAPAPERLLALIGILMTLADDAEARPLASAPVGRGASGDDGQRIDRVLTHIHAHYARGVGNEELASIAALSLSGLHRLFVRHTRTGIADYVMRLRIGDACARLSGGNQPIQHIAEAVGYNSLANFNRQFKALRGMTPSQYRARFRVHEAARGAGTGRGVVRSGNST</sequence>
<name>K2MTY6_9HYPH</name>
<keyword evidence="1" id="KW-0805">Transcription regulation</keyword>
<protein>
    <submittedName>
        <fullName evidence="5">Transcriptional regulator protein</fullName>
    </submittedName>
</protein>
<dbReference type="eggNOG" id="COG2207">
    <property type="taxonomic scope" value="Bacteria"/>
</dbReference>